<reference evidence="2 3" key="2">
    <citation type="submission" date="2019-01" db="EMBL/GenBank/DDBJ databases">
        <title>The decoding of complex shrimp genome reveals the adaptation for benthos swimmer, frequently molting mechanism and breeding impact on genome.</title>
        <authorList>
            <person name="Sun Y."/>
            <person name="Gao Y."/>
            <person name="Yu Y."/>
        </authorList>
    </citation>
    <scope>NUCLEOTIDE SEQUENCE [LARGE SCALE GENOMIC DNA]</scope>
    <source>
        <tissue evidence="2">Muscle</tissue>
    </source>
</reference>
<dbReference type="Proteomes" id="UP000283509">
    <property type="component" value="Unassembled WGS sequence"/>
</dbReference>
<accession>A0A3R7LWK1</accession>
<feature type="compositionally biased region" description="Basic and acidic residues" evidence="1">
    <location>
        <begin position="183"/>
        <end position="194"/>
    </location>
</feature>
<gene>
    <name evidence="2" type="ORF">C7M84_015561</name>
</gene>
<comment type="caution">
    <text evidence="2">The sequence shown here is derived from an EMBL/GenBank/DDBJ whole genome shotgun (WGS) entry which is preliminary data.</text>
</comment>
<dbReference type="EMBL" id="QCYY01002936">
    <property type="protein sequence ID" value="ROT66426.1"/>
    <property type="molecule type" value="Genomic_DNA"/>
</dbReference>
<keyword evidence="3" id="KW-1185">Reference proteome</keyword>
<evidence type="ECO:0000313" key="3">
    <source>
        <dbReference type="Proteomes" id="UP000283509"/>
    </source>
</evidence>
<organism evidence="2 3">
    <name type="scientific">Penaeus vannamei</name>
    <name type="common">Whiteleg shrimp</name>
    <name type="synonym">Litopenaeus vannamei</name>
    <dbReference type="NCBI Taxonomy" id="6689"/>
    <lineage>
        <taxon>Eukaryota</taxon>
        <taxon>Metazoa</taxon>
        <taxon>Ecdysozoa</taxon>
        <taxon>Arthropoda</taxon>
        <taxon>Crustacea</taxon>
        <taxon>Multicrustacea</taxon>
        <taxon>Malacostraca</taxon>
        <taxon>Eumalacostraca</taxon>
        <taxon>Eucarida</taxon>
        <taxon>Decapoda</taxon>
        <taxon>Dendrobranchiata</taxon>
        <taxon>Penaeoidea</taxon>
        <taxon>Penaeidae</taxon>
        <taxon>Penaeus</taxon>
    </lineage>
</organism>
<evidence type="ECO:0000256" key="1">
    <source>
        <dbReference type="SAM" id="MobiDB-lite"/>
    </source>
</evidence>
<proteinExistence type="predicted"/>
<sequence length="365" mass="39895">MSLRSAVSCPKGRRGGNIEHAAGVTQAAAILRGTHLVARHISPAATSSMCGSRAGCVVVAKPHDRYQPRRILRDHLNDPSAIANVLRYATLPVMGRLDPERYAALTQSGGAKADDLAPDQYHVILFLPAASSEFPSGGRSRGTPLWTPWARWRPSRGPRPHLFLALYGHLAVLRPRRAQPRPGRREPPRQDGHRVPSRRPGPFVSPAVAAGVTLADNAWEPSLAGIDYLRLLEEDAVREAEDNLILEMEADLSTRASADDELLDPLFAHEELQLYPLSFSRRAPHPSSTLALTLSPLTLCLQEPSISVAKPRPIAFAETVYTYDIGTGVLQRPVGRSYALPAREFDDMTGIYCGFDIYSIVPVVC</sequence>
<reference evidence="2 3" key="1">
    <citation type="submission" date="2018-04" db="EMBL/GenBank/DDBJ databases">
        <authorList>
            <person name="Zhang X."/>
            <person name="Yuan J."/>
            <person name="Li F."/>
            <person name="Xiang J."/>
        </authorList>
    </citation>
    <scope>NUCLEOTIDE SEQUENCE [LARGE SCALE GENOMIC DNA]</scope>
    <source>
        <tissue evidence="2">Muscle</tissue>
    </source>
</reference>
<dbReference type="OrthoDB" id="10310092at2759"/>
<dbReference type="AlphaFoldDB" id="A0A3R7LWK1"/>
<evidence type="ECO:0000313" key="2">
    <source>
        <dbReference type="EMBL" id="ROT66426.1"/>
    </source>
</evidence>
<feature type="region of interest" description="Disordered" evidence="1">
    <location>
        <begin position="176"/>
        <end position="202"/>
    </location>
</feature>
<name>A0A3R7LWK1_PENVA</name>
<protein>
    <submittedName>
        <fullName evidence="2">Uncharacterized protein</fullName>
    </submittedName>
</protein>